<dbReference type="WBParaSite" id="Pan_g20234.t1">
    <property type="protein sequence ID" value="Pan_g20234.t1"/>
    <property type="gene ID" value="Pan_g20234"/>
</dbReference>
<sequence length="150" mass="16313">MTGICKNIALLDASLFPTGSAKLEYIVKLPEFSVHGLKTTYKGTAGNMYLTVPYAMVPKTALLNTSNHLINTIIDYALFTTRNKTSSYLSQPPKATSTTTFRPQRNPHCGRASVSFAGLTAVDSSVAARSDIDLTNLFVILYSDKIFLAL</sequence>
<evidence type="ECO:0000313" key="1">
    <source>
        <dbReference type="Proteomes" id="UP000492821"/>
    </source>
</evidence>
<dbReference type="AlphaFoldDB" id="A0A7E4VEX5"/>
<protein>
    <submittedName>
        <fullName evidence="2">WS_DGAT_C domain-containing protein</fullName>
    </submittedName>
</protein>
<reference evidence="2" key="2">
    <citation type="submission" date="2020-10" db="UniProtKB">
        <authorList>
            <consortium name="WormBaseParasite"/>
        </authorList>
    </citation>
    <scope>IDENTIFICATION</scope>
</reference>
<proteinExistence type="predicted"/>
<reference evidence="1" key="1">
    <citation type="journal article" date="2013" name="Genetics">
        <title>The draft genome and transcriptome of Panagrellus redivivus are shaped by the harsh demands of a free-living lifestyle.</title>
        <authorList>
            <person name="Srinivasan J."/>
            <person name="Dillman A.R."/>
            <person name="Macchietto M.G."/>
            <person name="Heikkinen L."/>
            <person name="Lakso M."/>
            <person name="Fracchia K.M."/>
            <person name="Antoshechkin I."/>
            <person name="Mortazavi A."/>
            <person name="Wong G."/>
            <person name="Sternberg P.W."/>
        </authorList>
    </citation>
    <scope>NUCLEOTIDE SEQUENCE [LARGE SCALE GENOMIC DNA]</scope>
    <source>
        <strain evidence="1">MT8872</strain>
    </source>
</reference>
<accession>A0A7E4VEX5</accession>
<organism evidence="1 2">
    <name type="scientific">Panagrellus redivivus</name>
    <name type="common">Microworm</name>
    <dbReference type="NCBI Taxonomy" id="6233"/>
    <lineage>
        <taxon>Eukaryota</taxon>
        <taxon>Metazoa</taxon>
        <taxon>Ecdysozoa</taxon>
        <taxon>Nematoda</taxon>
        <taxon>Chromadorea</taxon>
        <taxon>Rhabditida</taxon>
        <taxon>Tylenchina</taxon>
        <taxon>Panagrolaimomorpha</taxon>
        <taxon>Panagrolaimoidea</taxon>
        <taxon>Panagrolaimidae</taxon>
        <taxon>Panagrellus</taxon>
    </lineage>
</organism>
<name>A0A7E4VEX5_PANRE</name>
<evidence type="ECO:0000313" key="2">
    <source>
        <dbReference type="WBParaSite" id="Pan_g20234.t1"/>
    </source>
</evidence>
<dbReference type="Proteomes" id="UP000492821">
    <property type="component" value="Unassembled WGS sequence"/>
</dbReference>
<keyword evidence="1" id="KW-1185">Reference proteome</keyword>